<dbReference type="PROSITE" id="PS51352">
    <property type="entry name" value="THIOREDOXIN_2"/>
    <property type="match status" value="1"/>
</dbReference>
<dbReference type="PANTHER" id="PTHR11592:SF78">
    <property type="entry name" value="GLUTATHIONE PEROXIDASE"/>
    <property type="match status" value="1"/>
</dbReference>
<dbReference type="PROSITE" id="PS00460">
    <property type="entry name" value="GLUTATHIONE_PEROXID_1"/>
    <property type="match status" value="1"/>
</dbReference>
<evidence type="ECO:0000256" key="2">
    <source>
        <dbReference type="ARBA" id="ARBA00022559"/>
    </source>
</evidence>
<evidence type="ECO:0000259" key="6">
    <source>
        <dbReference type="PROSITE" id="PS51352"/>
    </source>
</evidence>
<comment type="caution">
    <text evidence="7">The sequence shown here is derived from an EMBL/GenBank/DDBJ whole genome shotgun (WGS) entry which is preliminary data.</text>
</comment>
<dbReference type="PRINTS" id="PR01011">
    <property type="entry name" value="GLUTPROXDASE"/>
</dbReference>
<feature type="active site" evidence="4">
    <location>
        <position position="35"/>
    </location>
</feature>
<name>A0A4Y8L5R1_9BACT</name>
<evidence type="ECO:0000313" key="8">
    <source>
        <dbReference type="Proteomes" id="UP000297861"/>
    </source>
</evidence>
<dbReference type="STRING" id="1121485.GCA_000426485_02470"/>
<dbReference type="PROSITE" id="PS00763">
    <property type="entry name" value="GLUTATHIONE_PEROXID_2"/>
    <property type="match status" value="1"/>
</dbReference>
<evidence type="ECO:0000256" key="5">
    <source>
        <dbReference type="RuleBase" id="RU000499"/>
    </source>
</evidence>
<dbReference type="CDD" id="cd00340">
    <property type="entry name" value="GSH_Peroxidase"/>
    <property type="match status" value="1"/>
</dbReference>
<gene>
    <name evidence="7" type="ORF">E2605_05060</name>
</gene>
<feature type="domain" description="Thioredoxin" evidence="6">
    <location>
        <begin position="1"/>
        <end position="159"/>
    </location>
</feature>
<dbReference type="InterPro" id="IPR000889">
    <property type="entry name" value="Glutathione_peroxidase"/>
</dbReference>
<dbReference type="GO" id="GO:0034599">
    <property type="term" value="P:cellular response to oxidative stress"/>
    <property type="evidence" value="ECO:0007669"/>
    <property type="project" value="TreeGrafter"/>
</dbReference>
<dbReference type="OrthoDB" id="9789406at2"/>
<evidence type="ECO:0000256" key="4">
    <source>
        <dbReference type="PIRSR" id="PIRSR000303-1"/>
    </source>
</evidence>
<dbReference type="AlphaFoldDB" id="A0A4Y8L5R1"/>
<keyword evidence="8" id="KW-1185">Reference proteome</keyword>
<keyword evidence="3 5" id="KW-0560">Oxidoreductase</keyword>
<dbReference type="RefSeq" id="WP_134435720.1">
    <property type="nucleotide sequence ID" value="NZ_SOML01000002.1"/>
</dbReference>
<dbReference type="PANTHER" id="PTHR11592">
    <property type="entry name" value="GLUTATHIONE PEROXIDASE"/>
    <property type="match status" value="1"/>
</dbReference>
<dbReference type="FunFam" id="3.40.30.10:FF:000010">
    <property type="entry name" value="Glutathione peroxidase"/>
    <property type="match status" value="1"/>
</dbReference>
<dbReference type="InterPro" id="IPR036249">
    <property type="entry name" value="Thioredoxin-like_sf"/>
</dbReference>
<accession>A0A4Y8L5R1</accession>
<comment type="similarity">
    <text evidence="1 5">Belongs to the glutathione peroxidase family.</text>
</comment>
<sequence length="159" mass="18271">MSIYDFSVKDTKGNDVSLEQYKGKVLLIVNTATACGFTPQYKELQDLYLKYKDKGFEILDFPCNQFGKQAPGSNEEIASFCEIKYKTTFRTFAKIDVNGKNADPLYVYLKQQEKGFLGEAIKWNFTKFLIDKEGNVVDRYAPITRPSKFEDQIAELLNK</sequence>
<reference evidence="7 8" key="1">
    <citation type="submission" date="2019-03" db="EMBL/GenBank/DDBJ databases">
        <title>San Antonio Military Medical Center submission to MRSN (WRAIR), pending publication.</title>
        <authorList>
            <person name="Blyth D.M."/>
            <person name="Mccarthy S.L."/>
            <person name="Schall S.E."/>
            <person name="Stam J.A."/>
            <person name="Ong A.C."/>
            <person name="Mcgann P.T."/>
        </authorList>
    </citation>
    <scope>NUCLEOTIDE SEQUENCE [LARGE SCALE GENOMIC DNA]</scope>
    <source>
        <strain evidence="7 8">MRSN571793</strain>
    </source>
</reference>
<keyword evidence="2 5" id="KW-0575">Peroxidase</keyword>
<dbReference type="InterPro" id="IPR013766">
    <property type="entry name" value="Thioredoxin_domain"/>
</dbReference>
<dbReference type="PIRSF" id="PIRSF000303">
    <property type="entry name" value="Glutathion_perox"/>
    <property type="match status" value="1"/>
</dbReference>
<evidence type="ECO:0000256" key="3">
    <source>
        <dbReference type="ARBA" id="ARBA00023002"/>
    </source>
</evidence>
<dbReference type="InterPro" id="IPR029760">
    <property type="entry name" value="GPX_CS"/>
</dbReference>
<dbReference type="EMBL" id="SOML01000002">
    <property type="protein sequence ID" value="TFD97989.1"/>
    <property type="molecule type" value="Genomic_DNA"/>
</dbReference>
<proteinExistence type="inferred from homology"/>
<evidence type="ECO:0000313" key="7">
    <source>
        <dbReference type="EMBL" id="TFD97989.1"/>
    </source>
</evidence>
<dbReference type="Proteomes" id="UP000297861">
    <property type="component" value="Unassembled WGS sequence"/>
</dbReference>
<dbReference type="InterPro" id="IPR029759">
    <property type="entry name" value="GPX_AS"/>
</dbReference>
<protein>
    <recommendedName>
        <fullName evidence="5">Glutathione peroxidase</fullName>
    </recommendedName>
</protein>
<dbReference type="GO" id="GO:0004601">
    <property type="term" value="F:peroxidase activity"/>
    <property type="evidence" value="ECO:0007669"/>
    <property type="project" value="UniProtKB-KW"/>
</dbReference>
<dbReference type="PROSITE" id="PS51355">
    <property type="entry name" value="GLUTATHIONE_PEROXID_3"/>
    <property type="match status" value="1"/>
</dbReference>
<evidence type="ECO:0000256" key="1">
    <source>
        <dbReference type="ARBA" id="ARBA00006926"/>
    </source>
</evidence>
<dbReference type="Pfam" id="PF00255">
    <property type="entry name" value="GSHPx"/>
    <property type="match status" value="1"/>
</dbReference>
<dbReference type="SUPFAM" id="SSF52833">
    <property type="entry name" value="Thioredoxin-like"/>
    <property type="match status" value="1"/>
</dbReference>
<organism evidence="7 8">
    <name type="scientific">Dysgonomonas capnocytophagoides</name>
    <dbReference type="NCBI Taxonomy" id="45254"/>
    <lineage>
        <taxon>Bacteria</taxon>
        <taxon>Pseudomonadati</taxon>
        <taxon>Bacteroidota</taxon>
        <taxon>Bacteroidia</taxon>
        <taxon>Bacteroidales</taxon>
        <taxon>Dysgonomonadaceae</taxon>
        <taxon>Dysgonomonas</taxon>
    </lineage>
</organism>
<dbReference type="Gene3D" id="3.40.30.10">
    <property type="entry name" value="Glutaredoxin"/>
    <property type="match status" value="1"/>
</dbReference>